<keyword evidence="1" id="KW-0472">Membrane</keyword>
<evidence type="ECO:0000313" key="3">
    <source>
        <dbReference type="Proteomes" id="UP001214250"/>
    </source>
</evidence>
<dbReference type="RefSeq" id="WP_274150345.1">
    <property type="nucleotide sequence ID" value="NZ_CP117811.1"/>
</dbReference>
<organism evidence="2 3">
    <name type="scientific">Lentisphaera profundi</name>
    <dbReference type="NCBI Taxonomy" id="1658616"/>
    <lineage>
        <taxon>Bacteria</taxon>
        <taxon>Pseudomonadati</taxon>
        <taxon>Lentisphaerota</taxon>
        <taxon>Lentisphaeria</taxon>
        <taxon>Lentisphaerales</taxon>
        <taxon>Lentisphaeraceae</taxon>
        <taxon>Lentisphaera</taxon>
    </lineage>
</organism>
<keyword evidence="3" id="KW-1185">Reference proteome</keyword>
<dbReference type="Proteomes" id="UP001214250">
    <property type="component" value="Chromosome 1"/>
</dbReference>
<evidence type="ECO:0000313" key="2">
    <source>
        <dbReference type="EMBL" id="WDE96270.1"/>
    </source>
</evidence>
<dbReference type="EMBL" id="CP117811">
    <property type="protein sequence ID" value="WDE96270.1"/>
    <property type="molecule type" value="Genomic_DNA"/>
</dbReference>
<gene>
    <name evidence="2" type="ORF">PQO03_11180</name>
</gene>
<proteinExistence type="predicted"/>
<keyword evidence="1" id="KW-0812">Transmembrane</keyword>
<feature type="transmembrane region" description="Helical" evidence="1">
    <location>
        <begin position="20"/>
        <end position="38"/>
    </location>
</feature>
<keyword evidence="1" id="KW-1133">Transmembrane helix</keyword>
<evidence type="ECO:0000256" key="1">
    <source>
        <dbReference type="SAM" id="Phobius"/>
    </source>
</evidence>
<name>A0ABY7VQ16_9BACT</name>
<reference evidence="2 3" key="1">
    <citation type="submission" date="2023-02" db="EMBL/GenBank/DDBJ databases">
        <title>Genome sequence of Lentisphaera profundi SAORIC-696.</title>
        <authorList>
            <person name="Kim e."/>
            <person name="Cho J.-C."/>
            <person name="Choi A."/>
            <person name="Kang I."/>
        </authorList>
    </citation>
    <scope>NUCLEOTIDE SEQUENCE [LARGE SCALE GENOMIC DNA]</scope>
    <source>
        <strain evidence="2 3">SAORIC-696</strain>
    </source>
</reference>
<protein>
    <recommendedName>
        <fullName evidence="4">Alkaline shock response membrane anchor protein AmaP</fullName>
    </recommendedName>
</protein>
<accession>A0ABY7VQ16</accession>
<sequence>MQDLLQSFLKLINSSDPSIKFYLGALSGITFTIFVRFLSYIRKNRKPKGVYIKGERGDILIHQTAIADFINKVLSGRVQAQVQKVFIYSKKSNHYLTVYISVPPAANVTETVKTLHDIVFQQVSEKLGIDNLEKVDIIVKDFKTKEKSLEKKNQKLINTVDEKAEVLS</sequence>
<evidence type="ECO:0008006" key="4">
    <source>
        <dbReference type="Google" id="ProtNLM"/>
    </source>
</evidence>